<keyword evidence="2" id="KW-0812">Transmembrane</keyword>
<gene>
    <name evidence="3" type="ORF">B842_08975</name>
</gene>
<evidence type="ECO:0000256" key="1">
    <source>
        <dbReference type="SAM" id="MobiDB-lite"/>
    </source>
</evidence>
<dbReference type="Proteomes" id="UP000031524">
    <property type="component" value="Chromosome"/>
</dbReference>
<evidence type="ECO:0000313" key="4">
    <source>
        <dbReference type="Proteomes" id="UP000031524"/>
    </source>
</evidence>
<name>A0A0B5DD00_9CORY</name>
<proteinExistence type="predicted"/>
<reference evidence="3 4" key="1">
    <citation type="submission" date="2013-04" db="EMBL/GenBank/DDBJ databases">
        <title>Complete genome sequence of Corynebacterium humireducens DSM 45392(T), isolated from a wastewater-fed microbial fuel cell.</title>
        <authorList>
            <person name="Ruckert C."/>
            <person name="Albersmeier A."/>
            <person name="Kalinowski J."/>
        </authorList>
    </citation>
    <scope>NUCLEOTIDE SEQUENCE [LARGE SCALE GENOMIC DNA]</scope>
    <source>
        <strain evidence="4">MFC-5</strain>
    </source>
</reference>
<dbReference type="PANTHER" id="PTHR36115">
    <property type="entry name" value="PROLINE-RICH ANTIGEN HOMOLOG-RELATED"/>
    <property type="match status" value="1"/>
</dbReference>
<dbReference type="RefSeq" id="WP_040086283.1">
    <property type="nucleotide sequence ID" value="NZ_BCSU01000020.1"/>
</dbReference>
<sequence>MANPKRSWLDGPQIPGEHEDPFAPGRYPGEKLGLPETGPGSLASVARRTGGVLIDWFICLGLAIVFTNYSHALGGTGTVVYIFWVILGIIFGWLFARTPGHMLLGMGVARVDVGGAKVGLWRAVMRTLLTGLILPAAMVDSDGRGLHDRATGTAVIRG</sequence>
<dbReference type="OrthoDB" id="5187110at2"/>
<accession>A0A0B5DD00</accession>
<dbReference type="PANTHER" id="PTHR36115:SF6">
    <property type="entry name" value="PROLINE-RICH ANTIGEN HOMOLOG"/>
    <property type="match status" value="1"/>
</dbReference>
<organism evidence="3 4">
    <name type="scientific">Corynebacterium humireducens NBRC 106098 = DSM 45392</name>
    <dbReference type="NCBI Taxonomy" id="1223515"/>
    <lineage>
        <taxon>Bacteria</taxon>
        <taxon>Bacillati</taxon>
        <taxon>Actinomycetota</taxon>
        <taxon>Actinomycetes</taxon>
        <taxon>Mycobacteriales</taxon>
        <taxon>Corynebacteriaceae</taxon>
        <taxon>Corynebacterium</taxon>
    </lineage>
</organism>
<evidence type="ECO:0000256" key="2">
    <source>
        <dbReference type="SAM" id="Phobius"/>
    </source>
</evidence>
<dbReference type="STRING" id="1223515.B842_08975"/>
<dbReference type="AlphaFoldDB" id="A0A0B5DD00"/>
<keyword evidence="2" id="KW-0472">Membrane</keyword>
<evidence type="ECO:0000313" key="3">
    <source>
        <dbReference type="EMBL" id="AJE33644.1"/>
    </source>
</evidence>
<dbReference type="KEGG" id="chm:B842_08975"/>
<dbReference type="InterPro" id="IPR016795">
    <property type="entry name" value="UCP021697"/>
</dbReference>
<feature type="region of interest" description="Disordered" evidence="1">
    <location>
        <begin position="1"/>
        <end position="22"/>
    </location>
</feature>
<dbReference type="InterPro" id="IPR051791">
    <property type="entry name" value="Pra-immunoreactive"/>
</dbReference>
<dbReference type="PIRSF" id="PIRSF021697">
    <property type="entry name" value="UCP021697"/>
    <property type="match status" value="1"/>
</dbReference>
<feature type="transmembrane region" description="Helical" evidence="2">
    <location>
        <begin position="52"/>
        <end position="72"/>
    </location>
</feature>
<dbReference type="HOGENOM" id="CLU_110186_0_0_11"/>
<keyword evidence="2" id="KW-1133">Transmembrane helix</keyword>
<dbReference type="EMBL" id="CP005286">
    <property type="protein sequence ID" value="AJE33644.1"/>
    <property type="molecule type" value="Genomic_DNA"/>
</dbReference>
<keyword evidence="4" id="KW-1185">Reference proteome</keyword>
<protein>
    <submittedName>
        <fullName evidence="3">Uncharacterized protein</fullName>
    </submittedName>
</protein>
<feature type="transmembrane region" description="Helical" evidence="2">
    <location>
        <begin position="78"/>
        <end position="96"/>
    </location>
</feature>